<gene>
    <name evidence="8" type="ORF">SAY87_000023</name>
</gene>
<reference evidence="8 9" key="1">
    <citation type="journal article" date="2023" name="Hortic Res">
        <title>Pangenome of water caltrop reveals structural variations and asymmetric subgenome divergence after allopolyploidization.</title>
        <authorList>
            <person name="Zhang X."/>
            <person name="Chen Y."/>
            <person name="Wang L."/>
            <person name="Yuan Y."/>
            <person name="Fang M."/>
            <person name="Shi L."/>
            <person name="Lu R."/>
            <person name="Comes H.P."/>
            <person name="Ma Y."/>
            <person name="Chen Y."/>
            <person name="Huang G."/>
            <person name="Zhou Y."/>
            <person name="Zheng Z."/>
            <person name="Qiu Y."/>
        </authorList>
    </citation>
    <scope>NUCLEOTIDE SEQUENCE [LARGE SCALE GENOMIC DNA]</scope>
    <source>
        <tissue evidence="8">Roots</tissue>
    </source>
</reference>
<dbReference type="EMBL" id="JAXIOK010000023">
    <property type="protein sequence ID" value="KAK4742022.1"/>
    <property type="molecule type" value="Genomic_DNA"/>
</dbReference>
<dbReference type="FunFam" id="3.30.1330.80:FF:000001">
    <property type="entry name" value="AT-hook motif nuclear-localized protein"/>
    <property type="match status" value="1"/>
</dbReference>
<dbReference type="InterPro" id="IPR055346">
    <property type="entry name" value="Fe-S_cluster_assembly_SufBD"/>
</dbReference>
<evidence type="ECO:0000256" key="2">
    <source>
        <dbReference type="ARBA" id="ARBA00023015"/>
    </source>
</evidence>
<name>A0AAN7GML8_9MYRT</name>
<feature type="domain" description="PPC" evidence="7">
    <location>
        <begin position="86"/>
        <end position="222"/>
    </location>
</feature>
<feature type="region of interest" description="Disordered" evidence="6">
    <location>
        <begin position="216"/>
        <end position="238"/>
    </location>
</feature>
<dbReference type="PROSITE" id="PS51742">
    <property type="entry name" value="PPC"/>
    <property type="match status" value="1"/>
</dbReference>
<dbReference type="SUPFAM" id="SSF117856">
    <property type="entry name" value="AF0104/ALDC/Ptd012-like"/>
    <property type="match status" value="1"/>
</dbReference>
<feature type="compositionally biased region" description="Low complexity" evidence="6">
    <location>
        <begin position="41"/>
        <end position="50"/>
    </location>
</feature>
<dbReference type="InterPro" id="IPR037284">
    <property type="entry name" value="SUF_FeS_clus_asmbl_SufBD_sf"/>
</dbReference>
<comment type="caution">
    <text evidence="8">The sequence shown here is derived from an EMBL/GenBank/DDBJ whole genome shotgun (WGS) entry which is preliminary data.</text>
</comment>
<keyword evidence="4" id="KW-0804">Transcription</keyword>
<accession>A0AAN7GML8</accession>
<dbReference type="InterPro" id="IPR011542">
    <property type="entry name" value="SUF_FeS_clus_asmbl_SufD"/>
</dbReference>
<proteinExistence type="predicted"/>
<dbReference type="PANTHER" id="PTHR43575">
    <property type="entry name" value="PROTEIN ABCI7, CHLOROPLASTIC"/>
    <property type="match status" value="1"/>
</dbReference>
<dbReference type="PANTHER" id="PTHR43575:SF1">
    <property type="entry name" value="PROTEIN ABCI7, CHLOROPLASTIC"/>
    <property type="match status" value="1"/>
</dbReference>
<feature type="compositionally biased region" description="Gly residues" evidence="6">
    <location>
        <begin position="229"/>
        <end position="238"/>
    </location>
</feature>
<dbReference type="NCBIfam" id="TIGR01981">
    <property type="entry name" value="sufD"/>
    <property type="match status" value="1"/>
</dbReference>
<dbReference type="InterPro" id="IPR005175">
    <property type="entry name" value="PPC_dom"/>
</dbReference>
<keyword evidence="9" id="KW-1185">Reference proteome</keyword>
<feature type="region of interest" description="Disordered" evidence="6">
    <location>
        <begin position="1"/>
        <end position="80"/>
    </location>
</feature>
<keyword evidence="2" id="KW-0805">Transcription regulation</keyword>
<dbReference type="Pfam" id="PF03479">
    <property type="entry name" value="PCC"/>
    <property type="match status" value="1"/>
</dbReference>
<dbReference type="Proteomes" id="UP001345219">
    <property type="component" value="Chromosome 1"/>
</dbReference>
<dbReference type="AlphaFoldDB" id="A0AAN7GML8"/>
<evidence type="ECO:0000256" key="4">
    <source>
        <dbReference type="ARBA" id="ARBA00023163"/>
    </source>
</evidence>
<evidence type="ECO:0000256" key="3">
    <source>
        <dbReference type="ARBA" id="ARBA00023125"/>
    </source>
</evidence>
<dbReference type="InterPro" id="IPR000825">
    <property type="entry name" value="SUF_FeS_clus_asmbl_SufBD_core"/>
</dbReference>
<evidence type="ECO:0000259" key="7">
    <source>
        <dbReference type="PROSITE" id="PS51742"/>
    </source>
</evidence>
<dbReference type="SUPFAM" id="SSF101960">
    <property type="entry name" value="Stabilizer of iron transporter SufD"/>
    <property type="match status" value="1"/>
</dbReference>
<dbReference type="Gene3D" id="3.30.1330.80">
    <property type="entry name" value="Hypothetical protein, similar to alpha- acetolactate decarboxylase, domain 2"/>
    <property type="match status" value="1"/>
</dbReference>
<dbReference type="GO" id="GO:0005634">
    <property type="term" value="C:nucleus"/>
    <property type="evidence" value="ECO:0007669"/>
    <property type="project" value="UniProtKB-SubCell"/>
</dbReference>
<evidence type="ECO:0000256" key="5">
    <source>
        <dbReference type="ARBA" id="ARBA00023242"/>
    </source>
</evidence>
<dbReference type="GO" id="GO:0016226">
    <property type="term" value="P:iron-sulfur cluster assembly"/>
    <property type="evidence" value="ECO:0007669"/>
    <property type="project" value="InterPro"/>
</dbReference>
<keyword evidence="5" id="KW-0539">Nucleus</keyword>
<evidence type="ECO:0000313" key="9">
    <source>
        <dbReference type="Proteomes" id="UP001345219"/>
    </source>
</evidence>
<dbReference type="Pfam" id="PF01458">
    <property type="entry name" value="SUFBD_core"/>
    <property type="match status" value="1"/>
</dbReference>
<dbReference type="CDD" id="cd11378">
    <property type="entry name" value="DUF296"/>
    <property type="match status" value="1"/>
</dbReference>
<comment type="subcellular location">
    <subcellularLocation>
        <location evidence="1">Nucleus</location>
    </subcellularLocation>
</comment>
<dbReference type="GO" id="GO:0003677">
    <property type="term" value="F:DNA binding"/>
    <property type="evidence" value="ECO:0007669"/>
    <property type="project" value="UniProtKB-KW"/>
</dbReference>
<organism evidence="8 9">
    <name type="scientific">Trapa incisa</name>
    <dbReference type="NCBI Taxonomy" id="236973"/>
    <lineage>
        <taxon>Eukaryota</taxon>
        <taxon>Viridiplantae</taxon>
        <taxon>Streptophyta</taxon>
        <taxon>Embryophyta</taxon>
        <taxon>Tracheophyta</taxon>
        <taxon>Spermatophyta</taxon>
        <taxon>Magnoliopsida</taxon>
        <taxon>eudicotyledons</taxon>
        <taxon>Gunneridae</taxon>
        <taxon>Pentapetalae</taxon>
        <taxon>rosids</taxon>
        <taxon>malvids</taxon>
        <taxon>Myrtales</taxon>
        <taxon>Lythraceae</taxon>
        <taxon>Trapa</taxon>
    </lineage>
</organism>
<evidence type="ECO:0000256" key="6">
    <source>
        <dbReference type="SAM" id="MobiDB-lite"/>
    </source>
</evidence>
<sequence length="879" mass="95199">MNMDGLDLGTAASSGFTGHHPSLHLQRESDDAQFDQQPHDGSSGRQHSSGGTSGGSGDVVARRPRGRPLGSKNKPKPPVIITRESANTLRAHILEISSGCDVFENLSTYARRRQRGIYVLSGSGTVTNVSLRQPAAPGSIVNLHGRFEILSLSGSFLPPPAPPGATSLTVYLAGGQGQVVGGSVVGELTAAGPVIVIASSFTNVAYERLPLEEAQEEVHLQPSAASQPPGGGGVGGGNSFPDPSSGLPFFNLPVNNMGNVQLQFPSCWLVALSLALGYRPVALISEHGLSCSSIPVVYASTGGESRTISADPLHGAGQHTTIVVRTKFEIHFDQIERTVSVVLIKQISTVSFFGIIRCRNGRTIEWRGRERRLSIEGPFFPPPSIVALYFIHHHTILLKPSLATPKSKLKPICTSPIRSSLTTPQFGFSDPLVLQLAETLEDSLPSLSSSSSSQFSPLQKIRDASSETLLSTPWPSLKDEPFRFTDTSFIKNCDIYPTSKPLQSVETLQAVPLDVSLPSLTIVDGHIVDSLSNLQSLPDRVYVGSLFNVMNSGNDGDSISKKVSEFFGEFDWGDLFWSINGLGNPDLAVIYVPAGCRVEEPIHLKYYSAEGSDEQSGKLPLSNPRVFVLVEKGGEVGVVEEFCGDGSKCYWTNPVLEVVIGEGARFRHSYVQNQSSLAAHTKWTSVRQESASTYHLVEISTGGRLSRHNLHIQQLGPDTETELSTLHLSLGKQNQDLHSRLVLDHPRGYSRQLHKCVVAHSEGQAVFDGNVQVNRYAQQTDAGQLTRSLLLEPRSTVNVKPNLQIIADDVKCSHGAAISDLEESQLFYFRARGIDLETARKALVFSFGAEVISQLPYTSIRKKIETEIKCLLDPREAVL</sequence>
<evidence type="ECO:0000256" key="1">
    <source>
        <dbReference type="ARBA" id="ARBA00004123"/>
    </source>
</evidence>
<keyword evidence="3" id="KW-0238">DNA-binding</keyword>
<evidence type="ECO:0000313" key="8">
    <source>
        <dbReference type="EMBL" id="KAK4742022.1"/>
    </source>
</evidence>
<protein>
    <recommendedName>
        <fullName evidence="7">PPC domain-containing protein</fullName>
    </recommendedName>
</protein>